<keyword evidence="2" id="KW-1133">Transmembrane helix</keyword>
<comment type="caution">
    <text evidence="3">The sequence shown here is derived from an EMBL/GenBank/DDBJ whole genome shotgun (WGS) entry which is preliminary data.</text>
</comment>
<evidence type="ECO:0000313" key="4">
    <source>
        <dbReference type="Proteomes" id="UP001589707"/>
    </source>
</evidence>
<reference evidence="3 4" key="1">
    <citation type="submission" date="2024-09" db="EMBL/GenBank/DDBJ databases">
        <authorList>
            <person name="Sun Q."/>
            <person name="Mori K."/>
        </authorList>
    </citation>
    <scope>NUCLEOTIDE SEQUENCE [LARGE SCALE GENOMIC DNA]</scope>
    <source>
        <strain evidence="3 4">JCM 11683</strain>
    </source>
</reference>
<organism evidence="3 4">
    <name type="scientific">Brevibacterium otitidis</name>
    <dbReference type="NCBI Taxonomy" id="53364"/>
    <lineage>
        <taxon>Bacteria</taxon>
        <taxon>Bacillati</taxon>
        <taxon>Actinomycetota</taxon>
        <taxon>Actinomycetes</taxon>
        <taxon>Micrococcales</taxon>
        <taxon>Brevibacteriaceae</taxon>
        <taxon>Brevibacterium</taxon>
    </lineage>
</organism>
<dbReference type="RefSeq" id="WP_376837749.1">
    <property type="nucleotide sequence ID" value="NZ_JBHMAU010000010.1"/>
</dbReference>
<gene>
    <name evidence="3" type="ORF">ACFFN1_00945</name>
</gene>
<keyword evidence="2" id="KW-0472">Membrane</keyword>
<keyword evidence="4" id="KW-1185">Reference proteome</keyword>
<dbReference type="EMBL" id="JBHMAU010000010">
    <property type="protein sequence ID" value="MFB9775002.1"/>
    <property type="molecule type" value="Genomic_DNA"/>
</dbReference>
<name>A0ABV5WXT6_9MICO</name>
<feature type="compositionally biased region" description="Basic and acidic residues" evidence="1">
    <location>
        <begin position="71"/>
        <end position="102"/>
    </location>
</feature>
<sequence length="126" mass="13448">MRYVVAMALAALAVLGIHWAVGLGSLPRPWGALTLGTIAGVVMVGTLIIWEIVSPSEDNADRDKRIAVEEAAKDEQRELRRAQREASRSARRGEQPEPRADEQAEPGADAQAKPGEPGAGRPDGTD</sequence>
<dbReference type="Proteomes" id="UP001589707">
    <property type="component" value="Unassembled WGS sequence"/>
</dbReference>
<accession>A0ABV5WXT6</accession>
<evidence type="ECO:0000256" key="1">
    <source>
        <dbReference type="SAM" id="MobiDB-lite"/>
    </source>
</evidence>
<feature type="region of interest" description="Disordered" evidence="1">
    <location>
        <begin position="71"/>
        <end position="126"/>
    </location>
</feature>
<evidence type="ECO:0000256" key="2">
    <source>
        <dbReference type="SAM" id="Phobius"/>
    </source>
</evidence>
<keyword evidence="2" id="KW-0812">Transmembrane</keyword>
<feature type="transmembrane region" description="Helical" evidence="2">
    <location>
        <begin position="30"/>
        <end position="53"/>
    </location>
</feature>
<proteinExistence type="predicted"/>
<evidence type="ECO:0000313" key="3">
    <source>
        <dbReference type="EMBL" id="MFB9775002.1"/>
    </source>
</evidence>
<protein>
    <submittedName>
        <fullName evidence="3">Uncharacterized protein</fullName>
    </submittedName>
</protein>